<dbReference type="STRING" id="7222.B4K1T5"/>
<accession>B4K1T5</accession>
<dbReference type="GO" id="GO:0003341">
    <property type="term" value="P:cilium movement"/>
    <property type="evidence" value="ECO:0007669"/>
    <property type="project" value="TreeGrafter"/>
</dbReference>
<evidence type="ECO:0000313" key="1">
    <source>
        <dbReference type="EMBL" id="EDW04845.1"/>
    </source>
</evidence>
<proteinExistence type="predicted"/>
<dbReference type="eggNOG" id="ENOG502QQ4F">
    <property type="taxonomic scope" value="Eukaryota"/>
</dbReference>
<name>B4K1T5_DROGR</name>
<dbReference type="InterPro" id="IPR033305">
    <property type="entry name" value="Hydin-like"/>
</dbReference>
<evidence type="ECO:0000313" key="2">
    <source>
        <dbReference type="Proteomes" id="UP000001070"/>
    </source>
</evidence>
<dbReference type="Proteomes" id="UP000001070">
    <property type="component" value="Unassembled WGS sequence"/>
</dbReference>
<protein>
    <submittedName>
        <fullName evidence="1">GH22543</fullName>
    </submittedName>
</protein>
<dbReference type="EMBL" id="CH917841">
    <property type="protein sequence ID" value="EDW04845.1"/>
    <property type="molecule type" value="Genomic_DNA"/>
</dbReference>
<gene>
    <name evidence="1" type="primary">Dgri\GH22543</name>
    <name evidence="1" type="ORF">Dgri_GH22543</name>
</gene>
<keyword evidence="2" id="KW-1185">Reference proteome</keyword>
<dbReference type="GO" id="GO:1904158">
    <property type="term" value="P:axonemal central apparatus assembly"/>
    <property type="evidence" value="ECO:0007669"/>
    <property type="project" value="TreeGrafter"/>
</dbReference>
<dbReference type="PANTHER" id="PTHR23053:SF0">
    <property type="entry name" value="HYDROCEPHALUS-INDUCING PROTEIN HOMOLOG"/>
    <property type="match status" value="1"/>
</dbReference>
<sequence length="824" mass="96429">MTEPSFSEHITLPSTVPQDSSYYEMILYNPTKEPIGIKSRNSFKGLKIVDFNKNVMVPQAYYKLFIKFIPYKLQEYKGFFNLKFGIKPISGMTNYLLQNLKTQKIFDKSETEKRVIQEALRSLLNMQYFSIMKKHDNFIFLDWNAVPSDPKEIYCDTEIINLRPNTGRSISILIIPNRVGYYHRSLTVRVCPVIPQGSSECSEASETKTLIESHFLCSKLWYEYNCCTPEIDWINYVDLTDRITFAGEEYEFEKDIEFQYLTTRGGKLSPTGQSMYTTLVSLFPDPGVFHNTLYIDLQYNKVMEIPIEFLVEGVPLYFEPNIREGFDAGQLFVDTKEHFTAHIFKYSFPVRVVNRGFRNYRLNISRLNTYNPSLKASSCVFQPLTARFDITPKLLEVPSQGEQTLEILVTSYEEGVFFCDFLMIVTDLKYPKRKQMIRFTVKAKFTECQLVWDRKQLTFHFEPKDPLKERPQMRRAQLINPHNSPIQEVLLEVVGPFRIKELYEHTFEKQIHVDMTALEQKEIFVNLNKSTMKQHSCKLIEGRINVTALSTTQKCLKLQLTVKVPEIHILQPELVLFDRGYPYNMNVALVNHGCTAANFKWRRIEESRTFIGTEDTPDLVADILSQILRTLEYNFTCEDETNLTLRYQECRCQFRKEQENGSVILDIIDEIINDLDLAKRRFLIRMDDMPISLEDTDRYSDSSYVHHTIDYILNRLNIESSQQLSEPSSEYCFSDRFIYFYEKTGQLDELQDQNCLLHLPHVRQSYEVKSLFQLDVIGGRSQYLAVTLVNLMQKIKFQKDNIYVNIRLHMGPTLPVLIRGVIKA</sequence>
<dbReference type="PhylomeDB" id="B4K1T5"/>
<organism evidence="2">
    <name type="scientific">Drosophila grimshawi</name>
    <name type="common">Hawaiian fruit fly</name>
    <name type="synonym">Idiomyia grimshawi</name>
    <dbReference type="NCBI Taxonomy" id="7222"/>
    <lineage>
        <taxon>Eukaryota</taxon>
        <taxon>Metazoa</taxon>
        <taxon>Ecdysozoa</taxon>
        <taxon>Arthropoda</taxon>
        <taxon>Hexapoda</taxon>
        <taxon>Insecta</taxon>
        <taxon>Pterygota</taxon>
        <taxon>Neoptera</taxon>
        <taxon>Endopterygota</taxon>
        <taxon>Diptera</taxon>
        <taxon>Brachycera</taxon>
        <taxon>Muscomorpha</taxon>
        <taxon>Ephydroidea</taxon>
        <taxon>Drosophilidae</taxon>
        <taxon>Drosophila</taxon>
        <taxon>Hawaiian Drosophila</taxon>
    </lineage>
</organism>
<dbReference type="GO" id="GO:0005930">
    <property type="term" value="C:axoneme"/>
    <property type="evidence" value="ECO:0007669"/>
    <property type="project" value="TreeGrafter"/>
</dbReference>
<dbReference type="InParanoid" id="B4K1T5"/>
<dbReference type="OrthoDB" id="8014496at2759"/>
<reference evidence="1 2" key="1">
    <citation type="journal article" date="2007" name="Nature">
        <title>Evolution of genes and genomes on the Drosophila phylogeny.</title>
        <authorList>
            <consortium name="Drosophila 12 Genomes Consortium"/>
            <person name="Clark A.G."/>
            <person name="Eisen M.B."/>
            <person name="Smith D.R."/>
            <person name="Bergman C.M."/>
            <person name="Oliver B."/>
            <person name="Markow T.A."/>
            <person name="Kaufman T.C."/>
            <person name="Kellis M."/>
            <person name="Gelbart W."/>
            <person name="Iyer V.N."/>
            <person name="Pollard D.A."/>
            <person name="Sackton T.B."/>
            <person name="Larracuente A.M."/>
            <person name="Singh N.D."/>
            <person name="Abad J.P."/>
            <person name="Abt D.N."/>
            <person name="Adryan B."/>
            <person name="Aguade M."/>
            <person name="Akashi H."/>
            <person name="Anderson W.W."/>
            <person name="Aquadro C.F."/>
            <person name="Ardell D.H."/>
            <person name="Arguello R."/>
            <person name="Artieri C.G."/>
            <person name="Barbash D.A."/>
            <person name="Barker D."/>
            <person name="Barsanti P."/>
            <person name="Batterham P."/>
            <person name="Batzoglou S."/>
            <person name="Begun D."/>
            <person name="Bhutkar A."/>
            <person name="Blanco E."/>
            <person name="Bosak S.A."/>
            <person name="Bradley R.K."/>
            <person name="Brand A.D."/>
            <person name="Brent M.R."/>
            <person name="Brooks A.N."/>
            <person name="Brown R.H."/>
            <person name="Butlin R.K."/>
            <person name="Caggese C."/>
            <person name="Calvi B.R."/>
            <person name="Bernardo de Carvalho A."/>
            <person name="Caspi A."/>
            <person name="Castrezana S."/>
            <person name="Celniker S.E."/>
            <person name="Chang J.L."/>
            <person name="Chapple C."/>
            <person name="Chatterji S."/>
            <person name="Chinwalla A."/>
            <person name="Civetta A."/>
            <person name="Clifton S.W."/>
            <person name="Comeron J.M."/>
            <person name="Costello J.C."/>
            <person name="Coyne J.A."/>
            <person name="Daub J."/>
            <person name="David R.G."/>
            <person name="Delcher A.L."/>
            <person name="Delehaunty K."/>
            <person name="Do C.B."/>
            <person name="Ebling H."/>
            <person name="Edwards K."/>
            <person name="Eickbush T."/>
            <person name="Evans J.D."/>
            <person name="Filipski A."/>
            <person name="Findeiss S."/>
            <person name="Freyhult E."/>
            <person name="Fulton L."/>
            <person name="Fulton R."/>
            <person name="Garcia A.C."/>
            <person name="Gardiner A."/>
            <person name="Garfield D.A."/>
            <person name="Garvin B.E."/>
            <person name="Gibson G."/>
            <person name="Gilbert D."/>
            <person name="Gnerre S."/>
            <person name="Godfrey J."/>
            <person name="Good R."/>
            <person name="Gotea V."/>
            <person name="Gravely B."/>
            <person name="Greenberg A.J."/>
            <person name="Griffiths-Jones S."/>
            <person name="Gross S."/>
            <person name="Guigo R."/>
            <person name="Gustafson E.A."/>
            <person name="Haerty W."/>
            <person name="Hahn M.W."/>
            <person name="Halligan D.L."/>
            <person name="Halpern A.L."/>
            <person name="Halter G.M."/>
            <person name="Han M.V."/>
            <person name="Heger A."/>
            <person name="Hillier L."/>
            <person name="Hinrichs A.S."/>
            <person name="Holmes I."/>
            <person name="Hoskins R.A."/>
            <person name="Hubisz M.J."/>
            <person name="Hultmark D."/>
            <person name="Huntley M.A."/>
            <person name="Jaffe D.B."/>
            <person name="Jagadeeshan S."/>
            <person name="Jeck W.R."/>
            <person name="Johnson J."/>
            <person name="Jones C.D."/>
            <person name="Jordan W.C."/>
            <person name="Karpen G.H."/>
            <person name="Kataoka E."/>
            <person name="Keightley P.D."/>
            <person name="Kheradpour P."/>
            <person name="Kirkness E.F."/>
            <person name="Koerich L.B."/>
            <person name="Kristiansen K."/>
            <person name="Kudrna D."/>
            <person name="Kulathinal R.J."/>
            <person name="Kumar S."/>
            <person name="Kwok R."/>
            <person name="Lander E."/>
            <person name="Langley C.H."/>
            <person name="Lapoint R."/>
            <person name="Lazzaro B.P."/>
            <person name="Lee S.J."/>
            <person name="Levesque L."/>
            <person name="Li R."/>
            <person name="Lin C.F."/>
            <person name="Lin M.F."/>
            <person name="Lindblad-Toh K."/>
            <person name="Llopart A."/>
            <person name="Long M."/>
            <person name="Low L."/>
            <person name="Lozovsky E."/>
            <person name="Lu J."/>
            <person name="Luo M."/>
            <person name="Machado C.A."/>
            <person name="Makalowski W."/>
            <person name="Marzo M."/>
            <person name="Matsuda M."/>
            <person name="Matzkin L."/>
            <person name="McAllister B."/>
            <person name="McBride C.S."/>
            <person name="McKernan B."/>
            <person name="McKernan K."/>
            <person name="Mendez-Lago M."/>
            <person name="Minx P."/>
            <person name="Mollenhauer M.U."/>
            <person name="Montooth K."/>
            <person name="Mount S.M."/>
            <person name="Mu X."/>
            <person name="Myers E."/>
            <person name="Negre B."/>
            <person name="Newfeld S."/>
            <person name="Nielsen R."/>
            <person name="Noor M.A."/>
            <person name="O'Grady P."/>
            <person name="Pachter L."/>
            <person name="Papaceit M."/>
            <person name="Parisi M.J."/>
            <person name="Parisi M."/>
            <person name="Parts L."/>
            <person name="Pedersen J.S."/>
            <person name="Pesole G."/>
            <person name="Phillippy A.M."/>
            <person name="Ponting C.P."/>
            <person name="Pop M."/>
            <person name="Porcelli D."/>
            <person name="Powell J.R."/>
            <person name="Prohaska S."/>
            <person name="Pruitt K."/>
            <person name="Puig M."/>
            <person name="Quesneville H."/>
            <person name="Ram K.R."/>
            <person name="Rand D."/>
            <person name="Rasmussen M.D."/>
            <person name="Reed L.K."/>
            <person name="Reenan R."/>
            <person name="Reily A."/>
            <person name="Remington K.A."/>
            <person name="Rieger T.T."/>
            <person name="Ritchie M.G."/>
            <person name="Robin C."/>
            <person name="Rogers Y.H."/>
            <person name="Rohde C."/>
            <person name="Rozas J."/>
            <person name="Rubenfield M.J."/>
            <person name="Ruiz A."/>
            <person name="Russo S."/>
            <person name="Salzberg S.L."/>
            <person name="Sanchez-Gracia A."/>
            <person name="Saranga D.J."/>
            <person name="Sato H."/>
            <person name="Schaeffer S.W."/>
            <person name="Schatz M.C."/>
            <person name="Schlenke T."/>
            <person name="Schwartz R."/>
            <person name="Segarra C."/>
            <person name="Singh R.S."/>
            <person name="Sirot L."/>
            <person name="Sirota M."/>
            <person name="Sisneros N.B."/>
            <person name="Smith C.D."/>
            <person name="Smith T.F."/>
            <person name="Spieth J."/>
            <person name="Stage D.E."/>
            <person name="Stark A."/>
            <person name="Stephan W."/>
            <person name="Strausberg R.L."/>
            <person name="Strempel S."/>
            <person name="Sturgill D."/>
            <person name="Sutton G."/>
            <person name="Sutton G.G."/>
            <person name="Tao W."/>
            <person name="Teichmann S."/>
            <person name="Tobari Y.N."/>
            <person name="Tomimura Y."/>
            <person name="Tsolas J.M."/>
            <person name="Valente V.L."/>
            <person name="Venter E."/>
            <person name="Venter J.C."/>
            <person name="Vicario S."/>
            <person name="Vieira F.G."/>
            <person name="Vilella A.J."/>
            <person name="Villasante A."/>
            <person name="Walenz B."/>
            <person name="Wang J."/>
            <person name="Wasserman M."/>
            <person name="Watts T."/>
            <person name="Wilson D."/>
            <person name="Wilson R.K."/>
            <person name="Wing R.A."/>
            <person name="Wolfner M.F."/>
            <person name="Wong A."/>
            <person name="Wong G.K."/>
            <person name="Wu C.I."/>
            <person name="Wu G."/>
            <person name="Yamamoto D."/>
            <person name="Yang H.P."/>
            <person name="Yang S.P."/>
            <person name="Yorke J.A."/>
            <person name="Yoshida K."/>
            <person name="Zdobnov E."/>
            <person name="Zhang P."/>
            <person name="Zhang Y."/>
            <person name="Zimin A.V."/>
            <person name="Baldwin J."/>
            <person name="Abdouelleil A."/>
            <person name="Abdulkadir J."/>
            <person name="Abebe A."/>
            <person name="Abera B."/>
            <person name="Abreu J."/>
            <person name="Acer S.C."/>
            <person name="Aftuck L."/>
            <person name="Alexander A."/>
            <person name="An P."/>
            <person name="Anderson E."/>
            <person name="Anderson S."/>
            <person name="Arachi H."/>
            <person name="Azer M."/>
            <person name="Bachantsang P."/>
            <person name="Barry A."/>
            <person name="Bayul T."/>
            <person name="Berlin A."/>
            <person name="Bessette D."/>
            <person name="Bloom T."/>
            <person name="Blye J."/>
            <person name="Boguslavskiy L."/>
            <person name="Bonnet C."/>
            <person name="Boukhgalter B."/>
            <person name="Bourzgui I."/>
            <person name="Brown A."/>
            <person name="Cahill P."/>
            <person name="Channer S."/>
            <person name="Cheshatsang Y."/>
            <person name="Chuda L."/>
            <person name="Citroen M."/>
            <person name="Collymore A."/>
            <person name="Cooke P."/>
            <person name="Costello M."/>
            <person name="D'Aco K."/>
            <person name="Daza R."/>
            <person name="De Haan G."/>
            <person name="DeGray S."/>
            <person name="DeMaso C."/>
            <person name="Dhargay N."/>
            <person name="Dooley K."/>
            <person name="Dooley E."/>
            <person name="Doricent M."/>
            <person name="Dorje P."/>
            <person name="Dorjee K."/>
            <person name="Dupes A."/>
            <person name="Elong R."/>
            <person name="Falk J."/>
            <person name="Farina A."/>
            <person name="Faro S."/>
            <person name="Ferguson D."/>
            <person name="Fisher S."/>
            <person name="Foley C.D."/>
            <person name="Franke A."/>
            <person name="Friedrich D."/>
            <person name="Gadbois L."/>
            <person name="Gearin G."/>
            <person name="Gearin C.R."/>
            <person name="Giannoukos G."/>
            <person name="Goode T."/>
            <person name="Graham J."/>
            <person name="Grandbois E."/>
            <person name="Grewal S."/>
            <person name="Gyaltsen K."/>
            <person name="Hafez N."/>
            <person name="Hagos B."/>
            <person name="Hall J."/>
            <person name="Henson C."/>
            <person name="Hollinger A."/>
            <person name="Honan T."/>
            <person name="Huard M.D."/>
            <person name="Hughes L."/>
            <person name="Hurhula B."/>
            <person name="Husby M.E."/>
            <person name="Kamat A."/>
            <person name="Kanga B."/>
            <person name="Kashin S."/>
            <person name="Khazanovich D."/>
            <person name="Kisner P."/>
            <person name="Lance K."/>
            <person name="Lara M."/>
            <person name="Lee W."/>
            <person name="Lennon N."/>
            <person name="Letendre F."/>
            <person name="LeVine R."/>
            <person name="Lipovsky A."/>
            <person name="Liu X."/>
            <person name="Liu J."/>
            <person name="Liu S."/>
            <person name="Lokyitsang T."/>
            <person name="Lokyitsang Y."/>
            <person name="Lubonja R."/>
            <person name="Lui A."/>
            <person name="MacDonald P."/>
            <person name="Magnisalis V."/>
            <person name="Maru K."/>
            <person name="Matthews C."/>
            <person name="McCusker W."/>
            <person name="McDonough S."/>
            <person name="Mehta T."/>
            <person name="Meldrim J."/>
            <person name="Meneus L."/>
            <person name="Mihai O."/>
            <person name="Mihalev A."/>
            <person name="Mihova T."/>
            <person name="Mittelman R."/>
            <person name="Mlenga V."/>
            <person name="Montmayeur A."/>
            <person name="Mulrain L."/>
            <person name="Navidi A."/>
            <person name="Naylor J."/>
            <person name="Negash T."/>
            <person name="Nguyen T."/>
            <person name="Nguyen N."/>
            <person name="Nicol R."/>
            <person name="Norbu C."/>
            <person name="Norbu N."/>
            <person name="Novod N."/>
            <person name="O'Neill B."/>
            <person name="Osman S."/>
            <person name="Markiewicz E."/>
            <person name="Oyono O.L."/>
            <person name="Patti C."/>
            <person name="Phunkhang P."/>
            <person name="Pierre F."/>
            <person name="Priest M."/>
            <person name="Raghuraman S."/>
            <person name="Rege F."/>
            <person name="Reyes R."/>
            <person name="Rise C."/>
            <person name="Rogov P."/>
            <person name="Ross K."/>
            <person name="Ryan E."/>
            <person name="Settipalli S."/>
            <person name="Shea T."/>
            <person name="Sherpa N."/>
            <person name="Shi L."/>
            <person name="Shih D."/>
            <person name="Sparrow T."/>
            <person name="Spaulding J."/>
            <person name="Stalker J."/>
            <person name="Stange-Thomann N."/>
            <person name="Stavropoulos S."/>
            <person name="Stone C."/>
            <person name="Strader C."/>
            <person name="Tesfaye S."/>
            <person name="Thomson T."/>
            <person name="Thoulutsang Y."/>
            <person name="Thoulutsang D."/>
            <person name="Topham K."/>
            <person name="Topping I."/>
            <person name="Tsamla T."/>
            <person name="Vassiliev H."/>
            <person name="Vo A."/>
            <person name="Wangchuk T."/>
            <person name="Wangdi T."/>
            <person name="Weiand M."/>
            <person name="Wilkinson J."/>
            <person name="Wilson A."/>
            <person name="Yadav S."/>
            <person name="Young G."/>
            <person name="Yu Q."/>
            <person name="Zembek L."/>
            <person name="Zhong D."/>
            <person name="Zimmer A."/>
            <person name="Zwirko Z."/>
            <person name="Jaffe D.B."/>
            <person name="Alvarez P."/>
            <person name="Brockman W."/>
            <person name="Butler J."/>
            <person name="Chin C."/>
            <person name="Gnerre S."/>
            <person name="Grabherr M."/>
            <person name="Kleber M."/>
            <person name="Mauceli E."/>
            <person name="MacCallum I."/>
        </authorList>
    </citation>
    <scope>NUCLEOTIDE SEQUENCE [LARGE SCALE GENOMIC DNA]</scope>
    <source>
        <strain evidence="2">Tucson 15287-2541.00</strain>
    </source>
</reference>
<dbReference type="AlphaFoldDB" id="B4K1T5"/>
<dbReference type="HOGENOM" id="CLU_343640_0_0_1"/>
<dbReference type="PANTHER" id="PTHR23053">
    <property type="entry name" value="DLEC1 DELETED IN LUNG AND ESOPHAGEAL CANCER 1"/>
    <property type="match status" value="1"/>
</dbReference>